<evidence type="ECO:0000256" key="3">
    <source>
        <dbReference type="ARBA" id="ARBA00015325"/>
    </source>
</evidence>
<evidence type="ECO:0000313" key="18">
    <source>
        <dbReference type="Proteomes" id="UP001059380"/>
    </source>
</evidence>
<comment type="subunit">
    <text evidence="13">Interacts with the Sec translocase complex via SecD. Specifically interacts with transmembrane segments of nascent integral membrane proteins during membrane integration.</text>
</comment>
<feature type="compositionally biased region" description="Gly residues" evidence="14">
    <location>
        <begin position="13"/>
        <end position="23"/>
    </location>
</feature>
<keyword evidence="10 13" id="KW-0143">Chaperone</keyword>
<dbReference type="PANTHER" id="PTHR12428:SF65">
    <property type="entry name" value="CYTOCHROME C OXIDASE ASSEMBLY PROTEIN COX18, MITOCHONDRIAL"/>
    <property type="match status" value="1"/>
</dbReference>
<dbReference type="InterPro" id="IPR019998">
    <property type="entry name" value="Membr_insert_YidC"/>
</dbReference>
<dbReference type="Gene3D" id="2.70.98.90">
    <property type="match status" value="1"/>
</dbReference>
<proteinExistence type="inferred from homology"/>
<dbReference type="RefSeq" id="WP_260794397.1">
    <property type="nucleotide sequence ID" value="NZ_CP093313.1"/>
</dbReference>
<dbReference type="GO" id="GO:0032977">
    <property type="term" value="F:membrane insertase activity"/>
    <property type="evidence" value="ECO:0007669"/>
    <property type="project" value="InterPro"/>
</dbReference>
<keyword evidence="18" id="KW-1185">Reference proteome</keyword>
<evidence type="ECO:0000256" key="5">
    <source>
        <dbReference type="ARBA" id="ARBA00022475"/>
    </source>
</evidence>
<dbReference type="InterPro" id="IPR028053">
    <property type="entry name" value="Membr_insert_YidC_N"/>
</dbReference>
<dbReference type="GO" id="GO:0005886">
    <property type="term" value="C:plasma membrane"/>
    <property type="evidence" value="ECO:0007669"/>
    <property type="project" value="UniProtKB-SubCell"/>
</dbReference>
<evidence type="ECO:0000256" key="8">
    <source>
        <dbReference type="ARBA" id="ARBA00022989"/>
    </source>
</evidence>
<reference evidence="17" key="1">
    <citation type="submission" date="2021-04" db="EMBL/GenBank/DDBJ databases">
        <title>Phylogenetic analysis of Acidobacteriaceae.</title>
        <authorList>
            <person name="Qiu L."/>
            <person name="Zhang Q."/>
        </authorList>
    </citation>
    <scope>NUCLEOTIDE SEQUENCE</scope>
    <source>
        <strain evidence="17">DSM 25168</strain>
    </source>
</reference>
<dbReference type="HAMAP" id="MF_01810">
    <property type="entry name" value="YidC_type1"/>
    <property type="match status" value="1"/>
</dbReference>
<dbReference type="NCBIfam" id="TIGR03592">
    <property type="entry name" value="yidC_oxa1_cterm"/>
    <property type="match status" value="1"/>
</dbReference>
<gene>
    <name evidence="13 17" type="primary">yidC</name>
    <name evidence="17" type="ORF">MOP44_02880</name>
</gene>
<dbReference type="GO" id="GO:0051205">
    <property type="term" value="P:protein insertion into membrane"/>
    <property type="evidence" value="ECO:0007669"/>
    <property type="project" value="TreeGrafter"/>
</dbReference>
<dbReference type="CDD" id="cd19961">
    <property type="entry name" value="EcYidC-like_peri"/>
    <property type="match status" value="1"/>
</dbReference>
<organism evidence="17 18">
    <name type="scientific">Occallatibacter riparius</name>
    <dbReference type="NCBI Taxonomy" id="1002689"/>
    <lineage>
        <taxon>Bacteria</taxon>
        <taxon>Pseudomonadati</taxon>
        <taxon>Acidobacteriota</taxon>
        <taxon>Terriglobia</taxon>
        <taxon>Terriglobales</taxon>
        <taxon>Acidobacteriaceae</taxon>
        <taxon>Occallatibacter</taxon>
    </lineage>
</organism>
<evidence type="ECO:0000256" key="14">
    <source>
        <dbReference type="SAM" id="MobiDB-lite"/>
    </source>
</evidence>
<dbReference type="NCBIfam" id="TIGR03593">
    <property type="entry name" value="yidC_nterm"/>
    <property type="match status" value="1"/>
</dbReference>
<dbReference type="AlphaFoldDB" id="A0A9J7BQ34"/>
<evidence type="ECO:0000256" key="11">
    <source>
        <dbReference type="ARBA" id="ARBA00033245"/>
    </source>
</evidence>
<evidence type="ECO:0000259" key="15">
    <source>
        <dbReference type="Pfam" id="PF02096"/>
    </source>
</evidence>
<dbReference type="InterPro" id="IPR038221">
    <property type="entry name" value="YidC_periplasmic_sf"/>
</dbReference>
<evidence type="ECO:0000256" key="6">
    <source>
        <dbReference type="ARBA" id="ARBA00022692"/>
    </source>
</evidence>
<dbReference type="KEGG" id="orp:MOP44_02880"/>
<keyword evidence="9 13" id="KW-0472">Membrane</keyword>
<evidence type="ECO:0000256" key="2">
    <source>
        <dbReference type="ARBA" id="ARBA00010527"/>
    </source>
</evidence>
<name>A0A9J7BQ34_9BACT</name>
<comment type="function">
    <text evidence="13">Required for the insertion and/or proper folding and/or complex formation of integral membrane proteins into the membrane. Involved in integration of membrane proteins that insert both dependently and independently of the Sec translocase complex, as well as at least some lipoproteins. Aids folding of multispanning membrane proteins.</text>
</comment>
<dbReference type="EMBL" id="CP093313">
    <property type="protein sequence ID" value="UWZ84891.1"/>
    <property type="molecule type" value="Genomic_DNA"/>
</dbReference>
<evidence type="ECO:0000256" key="7">
    <source>
        <dbReference type="ARBA" id="ARBA00022927"/>
    </source>
</evidence>
<dbReference type="GO" id="GO:0015031">
    <property type="term" value="P:protein transport"/>
    <property type="evidence" value="ECO:0007669"/>
    <property type="project" value="UniProtKB-KW"/>
</dbReference>
<feature type="region of interest" description="Disordered" evidence="14">
    <location>
        <begin position="1"/>
        <end position="23"/>
    </location>
</feature>
<feature type="transmembrane region" description="Helical" evidence="13">
    <location>
        <begin position="522"/>
        <end position="540"/>
    </location>
</feature>
<dbReference type="InterPro" id="IPR001708">
    <property type="entry name" value="YidC/ALB3/OXA1/COX18"/>
</dbReference>
<evidence type="ECO:0000259" key="16">
    <source>
        <dbReference type="Pfam" id="PF14849"/>
    </source>
</evidence>
<sequence>MPEFQNPNLQSQGGPGSGNSGGGGGNMQSLLVMMFVGLAVILGFQYFQKPSSTPAPAQQTQQQAAQPNAGTQGTSPAAAAAQPAAAQPQAPSATPAVVASSETETTVENADFRIVFSNRGALVKHWILKNPHYKDSIQKHQLDMVQQQASIRFGFPLSLFTYEPALNSQLNQALYQASATGTLQAPNTLTFHYAQNGVDVVKTFHFDGSHVVTAELQVRRNGEPVRALLAWPAGLGDMEEFQGRSSIPGLSRTPSQFAWSLGNKQDTLDARKVSNNATLDGEYQYAAASDLYFAAAFMPDVPARATVVTFHNAVDLPTDPSNPNSEKKPADIIGVAVGDTSGYTRLRLYAGPKQMDIVSKIHSIGADGQQTGPTLEHLIQFGSWLGIIAKPLFLALHFLYEHGVPNWGWAIIIITALFNMILLPTRLMMMKSSLKMMRIQPKVEAIKRKFAHLKATDPKRAEMNAEMMALYKTEGVNMYGGCLPLIIQMPLFFAYFRVLQNTVELRQASWGWLHDLSAPDPLHILPIIIIVTMFLTQFITPSPGMDPNQRRMMAIMMPVIFGFTLWQYASGLALYWCTGNLINLAIQLSINQSHIGKEMHAIAAKRAAKKLGKTPPTIQGRR</sequence>
<feature type="transmembrane region" description="Helical" evidence="13">
    <location>
        <begin position="381"/>
        <end position="400"/>
    </location>
</feature>
<keyword evidence="4 13" id="KW-0813">Transport</keyword>
<keyword evidence="7 13" id="KW-0653">Protein transport</keyword>
<evidence type="ECO:0000256" key="9">
    <source>
        <dbReference type="ARBA" id="ARBA00023136"/>
    </source>
</evidence>
<dbReference type="Pfam" id="PF02096">
    <property type="entry name" value="60KD_IMP"/>
    <property type="match status" value="1"/>
</dbReference>
<dbReference type="InterPro" id="IPR047196">
    <property type="entry name" value="YidC_ALB_C"/>
</dbReference>
<evidence type="ECO:0000256" key="10">
    <source>
        <dbReference type="ARBA" id="ARBA00023186"/>
    </source>
</evidence>
<protein>
    <recommendedName>
        <fullName evidence="3 13">Membrane protein insertase YidC</fullName>
    </recommendedName>
    <alternativeName>
        <fullName evidence="12 13">Foldase YidC</fullName>
    </alternativeName>
    <alternativeName>
        <fullName evidence="13">Membrane protein YidC</fullName>
    </alternativeName>
    <alternativeName>
        <fullName evidence="11 13">membrane integrase YidC</fullName>
    </alternativeName>
</protein>
<evidence type="ECO:0000313" key="17">
    <source>
        <dbReference type="EMBL" id="UWZ84891.1"/>
    </source>
</evidence>
<evidence type="ECO:0000256" key="12">
    <source>
        <dbReference type="ARBA" id="ARBA00033342"/>
    </source>
</evidence>
<evidence type="ECO:0000256" key="4">
    <source>
        <dbReference type="ARBA" id="ARBA00022448"/>
    </source>
</evidence>
<keyword evidence="6 13" id="KW-0812">Transmembrane</keyword>
<feature type="transmembrane region" description="Helical" evidence="13">
    <location>
        <begin position="476"/>
        <end position="496"/>
    </location>
</feature>
<feature type="region of interest" description="Disordered" evidence="14">
    <location>
        <begin position="51"/>
        <end position="102"/>
    </location>
</feature>
<dbReference type="CDD" id="cd20070">
    <property type="entry name" value="5TM_YidC_Alb3"/>
    <property type="match status" value="1"/>
</dbReference>
<feature type="domain" description="Membrane insertase YidC N-terminal" evidence="16">
    <location>
        <begin position="105"/>
        <end position="394"/>
    </location>
</feature>
<feature type="transmembrane region" description="Helical" evidence="13">
    <location>
        <begin position="406"/>
        <end position="429"/>
    </location>
</feature>
<feature type="compositionally biased region" description="Low complexity" evidence="14">
    <location>
        <begin position="51"/>
        <end position="101"/>
    </location>
</feature>
<evidence type="ECO:0000256" key="13">
    <source>
        <dbReference type="HAMAP-Rule" id="MF_01810"/>
    </source>
</evidence>
<feature type="domain" description="Membrane insertase YidC/Oxa/ALB C-terminal" evidence="15">
    <location>
        <begin position="407"/>
        <end position="591"/>
    </location>
</feature>
<comment type="similarity">
    <text evidence="2 13">Belongs to the OXA1/ALB3/YidC family. Type 1 subfamily.</text>
</comment>
<comment type="subcellular location">
    <subcellularLocation>
        <location evidence="1">Cell inner membrane</location>
        <topology evidence="1">Multi-pass membrane protein</topology>
    </subcellularLocation>
    <subcellularLocation>
        <location evidence="13">Cell membrane</location>
        <topology evidence="13">Multi-pass membrane protein</topology>
    </subcellularLocation>
</comment>
<dbReference type="Pfam" id="PF14849">
    <property type="entry name" value="YidC_periplas"/>
    <property type="match status" value="1"/>
</dbReference>
<evidence type="ECO:0000256" key="1">
    <source>
        <dbReference type="ARBA" id="ARBA00004429"/>
    </source>
</evidence>
<dbReference type="PANTHER" id="PTHR12428">
    <property type="entry name" value="OXA1"/>
    <property type="match status" value="1"/>
</dbReference>
<dbReference type="Proteomes" id="UP001059380">
    <property type="component" value="Chromosome"/>
</dbReference>
<accession>A0A9J7BQ34</accession>
<keyword evidence="8 13" id="KW-1133">Transmembrane helix</keyword>
<feature type="transmembrane region" description="Helical" evidence="13">
    <location>
        <begin position="552"/>
        <end position="576"/>
    </location>
</feature>
<dbReference type="InterPro" id="IPR028055">
    <property type="entry name" value="YidC/Oxa/ALB_C"/>
</dbReference>
<keyword evidence="5 13" id="KW-1003">Cell membrane</keyword>